<dbReference type="GO" id="GO:0003677">
    <property type="term" value="F:DNA binding"/>
    <property type="evidence" value="ECO:0007669"/>
    <property type="project" value="UniProtKB-UniRule"/>
</dbReference>
<dbReference type="EMBL" id="JACYCF010000003">
    <property type="protein sequence ID" value="KAF8758504.1"/>
    <property type="molecule type" value="Genomic_DNA"/>
</dbReference>
<gene>
    <name evidence="5" type="ORF">RHS01_03009</name>
</gene>
<proteinExistence type="inferred from homology"/>
<evidence type="ECO:0000256" key="1">
    <source>
        <dbReference type="ARBA" id="ARBA00022574"/>
    </source>
</evidence>
<evidence type="ECO:0000256" key="4">
    <source>
        <dbReference type="SAM" id="MobiDB-lite"/>
    </source>
</evidence>
<evidence type="ECO:0000256" key="3">
    <source>
        <dbReference type="RuleBase" id="RU365004"/>
    </source>
</evidence>
<comment type="similarity">
    <text evidence="3">Belongs to the WD repeat DDB2/WDR76 family.</text>
</comment>
<keyword evidence="2" id="KW-0677">Repeat</keyword>
<accession>A0A8H7II60</accession>
<dbReference type="Proteomes" id="UP000614334">
    <property type="component" value="Unassembled WGS sequence"/>
</dbReference>
<dbReference type="PANTHER" id="PTHR14773:SF0">
    <property type="entry name" value="WD REPEAT-CONTAINING PROTEIN 76"/>
    <property type="match status" value="1"/>
</dbReference>
<protein>
    <recommendedName>
        <fullName evidence="3">DNA damage-binding protein CMR1</fullName>
    </recommendedName>
</protein>
<organism evidence="5 6">
    <name type="scientific">Rhizoctonia solani</name>
    <dbReference type="NCBI Taxonomy" id="456999"/>
    <lineage>
        <taxon>Eukaryota</taxon>
        <taxon>Fungi</taxon>
        <taxon>Dikarya</taxon>
        <taxon>Basidiomycota</taxon>
        <taxon>Agaricomycotina</taxon>
        <taxon>Agaricomycetes</taxon>
        <taxon>Cantharellales</taxon>
        <taxon>Ceratobasidiaceae</taxon>
        <taxon>Rhizoctonia</taxon>
    </lineage>
</organism>
<evidence type="ECO:0000313" key="6">
    <source>
        <dbReference type="Proteomes" id="UP000614334"/>
    </source>
</evidence>
<evidence type="ECO:0000313" key="5">
    <source>
        <dbReference type="EMBL" id="KAF8758504.1"/>
    </source>
</evidence>
<dbReference type="AlphaFoldDB" id="A0A8H7II60"/>
<sequence>MNELTEYERARAANIAANQSLLAQIGIKDVQQEISASAPAPKAKTKKEKPVQPQKRKAETPPTIRPEGSREGSAPVGLLSLRTKQTLRDGEEFEEAKLQKEAEEEASDLDFEVLAEDFEEEETKTWGVLQTALVQKKLKQQVGSWAPEVSDEKKMAQEKDNLVTELKKLTLTKDVIFFGDKAGTIGIWDARAKLDDHEGDADEKISAEDGNIGAYSLIGPKLQKQHIEYSRQSSSLLPPMMERYEPQTLFQEPQRSSHILRIICLQAWMWFKMVMSSGCPILVWNSAPGCTGAISIPEMAVDREGEDRLRLRQPYCATSLADSFEQPNYAYVGCEVSEKGGIHSGEIRGRG</sequence>
<dbReference type="GO" id="GO:0005634">
    <property type="term" value="C:nucleus"/>
    <property type="evidence" value="ECO:0007669"/>
    <property type="project" value="TreeGrafter"/>
</dbReference>
<reference evidence="5" key="1">
    <citation type="submission" date="2020-09" db="EMBL/GenBank/DDBJ databases">
        <title>Comparative genome analyses of four rice-infecting Rhizoctonia solani isolates reveal extensive enrichment of homogalacturonan modification genes.</title>
        <authorList>
            <person name="Lee D.-Y."/>
            <person name="Jeon J."/>
            <person name="Kim K.-T."/>
            <person name="Cheong K."/>
            <person name="Song H."/>
            <person name="Choi G."/>
            <person name="Ko J."/>
            <person name="Opiyo S.O."/>
            <person name="Zuo S."/>
            <person name="Madhav S."/>
            <person name="Lee Y.-H."/>
            <person name="Wang G.-L."/>
        </authorList>
    </citation>
    <scope>NUCLEOTIDE SEQUENCE</scope>
    <source>
        <strain evidence="5">AG1-IA B2</strain>
    </source>
</reference>
<dbReference type="InterPro" id="IPR050853">
    <property type="entry name" value="WD_repeat_DNA-damage-binding"/>
</dbReference>
<keyword evidence="3" id="KW-0238">DNA-binding</keyword>
<dbReference type="PANTHER" id="PTHR14773">
    <property type="entry name" value="WD REPEAT-CONTAINING PROTEIN 76"/>
    <property type="match status" value="1"/>
</dbReference>
<keyword evidence="1 3" id="KW-0853">WD repeat</keyword>
<keyword evidence="3" id="KW-0227">DNA damage</keyword>
<evidence type="ECO:0000256" key="2">
    <source>
        <dbReference type="ARBA" id="ARBA00022737"/>
    </source>
</evidence>
<feature type="region of interest" description="Disordered" evidence="4">
    <location>
        <begin position="36"/>
        <end position="79"/>
    </location>
</feature>
<dbReference type="GO" id="GO:0006974">
    <property type="term" value="P:DNA damage response"/>
    <property type="evidence" value="ECO:0007669"/>
    <property type="project" value="UniProtKB-KW"/>
</dbReference>
<name>A0A8H7II60_9AGAM</name>
<dbReference type="GO" id="GO:2000001">
    <property type="term" value="P:regulation of DNA damage checkpoint"/>
    <property type="evidence" value="ECO:0007669"/>
    <property type="project" value="TreeGrafter"/>
</dbReference>
<comment type="caution">
    <text evidence="5">The sequence shown here is derived from an EMBL/GenBank/DDBJ whole genome shotgun (WGS) entry which is preliminary data.</text>
</comment>
<comment type="function">
    <text evidence="3">DNA-binding protein that binds to both single- and double-stranded DNA. Binds preferentially to UV-damaged DNA. May be involved in DNA-metabolic processes.</text>
</comment>